<gene>
    <name evidence="1" type="ORF">H5410_056802</name>
</gene>
<proteinExistence type="predicted"/>
<keyword evidence="2" id="KW-1185">Reference proteome</keyword>
<protein>
    <submittedName>
        <fullName evidence="1">Uncharacterized protein</fullName>
    </submittedName>
</protein>
<evidence type="ECO:0000313" key="1">
    <source>
        <dbReference type="EMBL" id="KAG5576668.1"/>
    </source>
</evidence>
<comment type="caution">
    <text evidence="1">The sequence shown here is derived from an EMBL/GenBank/DDBJ whole genome shotgun (WGS) entry which is preliminary data.</text>
</comment>
<name>A0A9J5WNB2_SOLCO</name>
<accession>A0A9J5WNB2</accession>
<dbReference type="OrthoDB" id="1703979at2759"/>
<dbReference type="Proteomes" id="UP000824120">
    <property type="component" value="Chromosome 11"/>
</dbReference>
<sequence length="107" mass="12423">MKKRGFNTLSEIKIGEVIYYNLEDPNSVDQQFEKLEFLELREFEGKIFQLIFLKKILAYSASLSRMIVEPSDDLDVAKVLDLYEELMMSLKASSRVKFIVAPHSEDV</sequence>
<dbReference type="AlphaFoldDB" id="A0A9J5WNB2"/>
<dbReference type="EMBL" id="JACXVP010000011">
    <property type="protein sequence ID" value="KAG5576668.1"/>
    <property type="molecule type" value="Genomic_DNA"/>
</dbReference>
<reference evidence="1 2" key="1">
    <citation type="submission" date="2020-09" db="EMBL/GenBank/DDBJ databases">
        <title>De no assembly of potato wild relative species, Solanum commersonii.</title>
        <authorList>
            <person name="Cho K."/>
        </authorList>
    </citation>
    <scope>NUCLEOTIDE SEQUENCE [LARGE SCALE GENOMIC DNA]</scope>
    <source>
        <strain evidence="1">LZ3.2</strain>
        <tissue evidence="1">Leaf</tissue>
    </source>
</reference>
<evidence type="ECO:0000313" key="2">
    <source>
        <dbReference type="Proteomes" id="UP000824120"/>
    </source>
</evidence>
<organism evidence="1 2">
    <name type="scientific">Solanum commersonii</name>
    <name type="common">Commerson's wild potato</name>
    <name type="synonym">Commerson's nightshade</name>
    <dbReference type="NCBI Taxonomy" id="4109"/>
    <lineage>
        <taxon>Eukaryota</taxon>
        <taxon>Viridiplantae</taxon>
        <taxon>Streptophyta</taxon>
        <taxon>Embryophyta</taxon>
        <taxon>Tracheophyta</taxon>
        <taxon>Spermatophyta</taxon>
        <taxon>Magnoliopsida</taxon>
        <taxon>eudicotyledons</taxon>
        <taxon>Gunneridae</taxon>
        <taxon>Pentapetalae</taxon>
        <taxon>asterids</taxon>
        <taxon>lamiids</taxon>
        <taxon>Solanales</taxon>
        <taxon>Solanaceae</taxon>
        <taxon>Solanoideae</taxon>
        <taxon>Solaneae</taxon>
        <taxon>Solanum</taxon>
    </lineage>
</organism>